<reference evidence="1" key="1">
    <citation type="journal article" date="2011" name="Environ. Microbiol.">
        <title>Genomic insights into the metabolic potential of the polycyclic aromatic hydrocarbon degrading sulfate-reducing Deltaproteobacterium N47.</title>
        <authorList>
            <person name="Bergmann F."/>
            <person name="Selesi D."/>
            <person name="Weinmaier T."/>
            <person name="Tischler P."/>
            <person name="Rattei T."/>
            <person name="Meckenstock R.U."/>
        </authorList>
    </citation>
    <scope>NUCLEOTIDE SEQUENCE</scope>
</reference>
<dbReference type="AlphaFoldDB" id="E1YCD5"/>
<name>E1YCD5_9BACT</name>
<evidence type="ECO:0008006" key="2">
    <source>
        <dbReference type="Google" id="ProtNLM"/>
    </source>
</evidence>
<accession>E1YCD5</accession>
<gene>
    <name evidence="1" type="ORF">N47_G35530</name>
</gene>
<protein>
    <recommendedName>
        <fullName evidence="2">STAS domain-containing protein</fullName>
    </recommendedName>
</protein>
<organism evidence="1">
    <name type="scientific">uncultured Desulfobacterium sp</name>
    <dbReference type="NCBI Taxonomy" id="201089"/>
    <lineage>
        <taxon>Bacteria</taxon>
        <taxon>Pseudomonadati</taxon>
        <taxon>Thermodesulfobacteriota</taxon>
        <taxon>Desulfobacteria</taxon>
        <taxon>Desulfobacterales</taxon>
        <taxon>Desulfobacteriaceae</taxon>
        <taxon>Desulfobacterium</taxon>
        <taxon>environmental samples</taxon>
    </lineage>
</organism>
<evidence type="ECO:0000313" key="1">
    <source>
        <dbReference type="EMBL" id="CBX28229.1"/>
    </source>
</evidence>
<proteinExistence type="predicted"/>
<dbReference type="EMBL" id="FR695868">
    <property type="protein sequence ID" value="CBX28229.1"/>
    <property type="molecule type" value="Genomic_DNA"/>
</dbReference>
<sequence>MAPNFSIESKRHGKDIHLRLIGDFDGASALELIFFMNRCFSNNEKVFINTDFLCLIEPFGINVFRYNISPFISSGNRFEFTGEIASVFQECCWQSQVYSDFDTRNGNPSFKDNSLLIH</sequence>